<accession>A0A239GPP1</accession>
<evidence type="ECO:0000313" key="1">
    <source>
        <dbReference type="EMBL" id="SNS70758.1"/>
    </source>
</evidence>
<name>A0A239GPP1_9RHOB</name>
<gene>
    <name evidence="1" type="ORF">SAMN04488078_10289</name>
</gene>
<dbReference type="AlphaFoldDB" id="A0A239GPP1"/>
<dbReference type="EMBL" id="FZON01000028">
    <property type="protein sequence ID" value="SNS70758.1"/>
    <property type="molecule type" value="Genomic_DNA"/>
</dbReference>
<reference evidence="1 2" key="1">
    <citation type="submission" date="2017-06" db="EMBL/GenBank/DDBJ databases">
        <authorList>
            <person name="Kim H.J."/>
            <person name="Triplett B.A."/>
        </authorList>
    </citation>
    <scope>NUCLEOTIDE SEQUENCE [LARGE SCALE GENOMIC DNA]</scope>
    <source>
        <strain evidence="1 2">DSM 11445</strain>
    </source>
</reference>
<evidence type="ECO:0000313" key="2">
    <source>
        <dbReference type="Proteomes" id="UP000198440"/>
    </source>
</evidence>
<protein>
    <submittedName>
        <fullName evidence="1">Uncharacterized protein</fullName>
    </submittedName>
</protein>
<sequence length="77" mass="8470">MRATLEIEAGGEALYVRLLPPDLVHVRRLAAASASGSSFPLNDATARRLRNLGLPIVQDDSGWRIELGRRVREIHPA</sequence>
<organism evidence="1 2">
    <name type="scientific">Antarctobacter heliothermus</name>
    <dbReference type="NCBI Taxonomy" id="74033"/>
    <lineage>
        <taxon>Bacteria</taxon>
        <taxon>Pseudomonadati</taxon>
        <taxon>Pseudomonadota</taxon>
        <taxon>Alphaproteobacteria</taxon>
        <taxon>Rhodobacterales</taxon>
        <taxon>Roseobacteraceae</taxon>
        <taxon>Antarctobacter</taxon>
    </lineage>
</organism>
<dbReference type="RefSeq" id="WP_089278582.1">
    <property type="nucleotide sequence ID" value="NZ_FZON01000028.1"/>
</dbReference>
<dbReference type="Proteomes" id="UP000198440">
    <property type="component" value="Unassembled WGS sequence"/>
</dbReference>
<proteinExistence type="predicted"/>